<proteinExistence type="inferred from homology"/>
<sequence>MKRVVITGLGVVSPIGSNIQEFWKNVKEKNTGIRPLTKLDKDRFKGNSLSAEVMGEDVLTCEEDVSPYSKSVEYAYKASQMALKDAGLPEKIDYPNRYGIILGTTNGTEDIVERTIDTYNVQDEEEELSEDAKNMLAYFRPIEMSSTVAKLCNLGGTNMVIPTACTAGNYAFGTAFSMIKEGRSKVMLAGGSDPFTRSCYTIFYRLGAMTKEEIKPFAEDRTGMVVGEGAGIMVLEELEHALERGAKIYGEISGYGLSCDAHHPTAPDPAGNGAALAMKKALSNSGLSIDDISYISAHGTGTKANDSHEVNAMYKVFGEKLTNIPIHSLKSVIGHCMGAASAFEGISAVLSLQEQIIPSTKNTEKVDESFPISIDLNNKEVKSAEVTNVMSNSFAFGGNICSLIFSQYN</sequence>
<accession>A0ABW3HZT1</accession>
<dbReference type="CDD" id="cd00834">
    <property type="entry name" value="KAS_I_II"/>
    <property type="match status" value="1"/>
</dbReference>
<dbReference type="InterPro" id="IPR014031">
    <property type="entry name" value="Ketoacyl_synth_C"/>
</dbReference>
<comment type="caution">
    <text evidence="5">The sequence shown here is derived from an EMBL/GenBank/DDBJ whole genome shotgun (WGS) entry which is preliminary data.</text>
</comment>
<gene>
    <name evidence="5" type="ORF">ACFQ1O_03570</name>
</gene>
<dbReference type="EMBL" id="JBHTJM010000003">
    <property type="protein sequence ID" value="MFD0963081.1"/>
    <property type="molecule type" value="Genomic_DNA"/>
</dbReference>
<organism evidence="5 6">
    <name type="scientific">Pseudofulvibacter geojedonensis</name>
    <dbReference type="NCBI Taxonomy" id="1123758"/>
    <lineage>
        <taxon>Bacteria</taxon>
        <taxon>Pseudomonadati</taxon>
        <taxon>Bacteroidota</taxon>
        <taxon>Flavobacteriia</taxon>
        <taxon>Flavobacteriales</taxon>
        <taxon>Flavobacteriaceae</taxon>
        <taxon>Pseudofulvibacter</taxon>
    </lineage>
</organism>
<dbReference type="InterPro" id="IPR018201">
    <property type="entry name" value="Ketoacyl_synth_AS"/>
</dbReference>
<dbReference type="EC" id="2.3.1.-" evidence="5"/>
<dbReference type="Gene3D" id="3.40.47.10">
    <property type="match status" value="1"/>
</dbReference>
<keyword evidence="2 3" id="KW-0808">Transferase</keyword>
<name>A0ABW3HZT1_9FLAO</name>
<keyword evidence="5" id="KW-0012">Acyltransferase</keyword>
<dbReference type="PROSITE" id="PS00606">
    <property type="entry name" value="KS3_1"/>
    <property type="match status" value="1"/>
</dbReference>
<dbReference type="PANTHER" id="PTHR11712">
    <property type="entry name" value="POLYKETIDE SYNTHASE-RELATED"/>
    <property type="match status" value="1"/>
</dbReference>
<dbReference type="InterPro" id="IPR020841">
    <property type="entry name" value="PKS_Beta-ketoAc_synthase_dom"/>
</dbReference>
<comment type="similarity">
    <text evidence="1 3">Belongs to the thiolase-like superfamily. Beta-ketoacyl-ACP synthases family.</text>
</comment>
<dbReference type="InterPro" id="IPR000794">
    <property type="entry name" value="Beta-ketoacyl_synthase"/>
</dbReference>
<dbReference type="SMART" id="SM00825">
    <property type="entry name" value="PKS_KS"/>
    <property type="match status" value="1"/>
</dbReference>
<evidence type="ECO:0000313" key="6">
    <source>
        <dbReference type="Proteomes" id="UP001596997"/>
    </source>
</evidence>
<dbReference type="Pfam" id="PF00109">
    <property type="entry name" value="ketoacyl-synt"/>
    <property type="match status" value="1"/>
</dbReference>
<protein>
    <submittedName>
        <fullName evidence="5">Beta-ketoacyl-[acyl-carrier-protein] synthase family protein</fullName>
        <ecNumber evidence="5">2.3.1.-</ecNumber>
    </submittedName>
</protein>
<dbReference type="GO" id="GO:0016746">
    <property type="term" value="F:acyltransferase activity"/>
    <property type="evidence" value="ECO:0007669"/>
    <property type="project" value="UniProtKB-KW"/>
</dbReference>
<dbReference type="SUPFAM" id="SSF53901">
    <property type="entry name" value="Thiolase-like"/>
    <property type="match status" value="2"/>
</dbReference>
<evidence type="ECO:0000313" key="5">
    <source>
        <dbReference type="EMBL" id="MFD0963081.1"/>
    </source>
</evidence>
<feature type="domain" description="Ketosynthase family 3 (KS3)" evidence="4">
    <location>
        <begin position="1"/>
        <end position="407"/>
    </location>
</feature>
<dbReference type="PROSITE" id="PS52004">
    <property type="entry name" value="KS3_2"/>
    <property type="match status" value="1"/>
</dbReference>
<reference evidence="6" key="1">
    <citation type="journal article" date="2019" name="Int. J. Syst. Evol. Microbiol.">
        <title>The Global Catalogue of Microorganisms (GCM) 10K type strain sequencing project: providing services to taxonomists for standard genome sequencing and annotation.</title>
        <authorList>
            <consortium name="The Broad Institute Genomics Platform"/>
            <consortium name="The Broad Institute Genome Sequencing Center for Infectious Disease"/>
            <person name="Wu L."/>
            <person name="Ma J."/>
        </authorList>
    </citation>
    <scope>NUCLEOTIDE SEQUENCE [LARGE SCALE GENOMIC DNA]</scope>
    <source>
        <strain evidence="6">CCUG 62114</strain>
    </source>
</reference>
<evidence type="ECO:0000259" key="4">
    <source>
        <dbReference type="PROSITE" id="PS52004"/>
    </source>
</evidence>
<keyword evidence="6" id="KW-1185">Reference proteome</keyword>
<dbReference type="RefSeq" id="WP_377713422.1">
    <property type="nucleotide sequence ID" value="NZ_JBHTJM010000003.1"/>
</dbReference>
<dbReference type="Proteomes" id="UP001596997">
    <property type="component" value="Unassembled WGS sequence"/>
</dbReference>
<dbReference type="Pfam" id="PF02801">
    <property type="entry name" value="Ketoacyl-synt_C"/>
    <property type="match status" value="1"/>
</dbReference>
<dbReference type="PANTHER" id="PTHR11712:SF336">
    <property type="entry name" value="3-OXOACYL-[ACYL-CARRIER-PROTEIN] SYNTHASE, MITOCHONDRIAL"/>
    <property type="match status" value="1"/>
</dbReference>
<evidence type="ECO:0000256" key="3">
    <source>
        <dbReference type="RuleBase" id="RU003694"/>
    </source>
</evidence>
<dbReference type="InterPro" id="IPR014030">
    <property type="entry name" value="Ketoacyl_synth_N"/>
</dbReference>
<evidence type="ECO:0000256" key="1">
    <source>
        <dbReference type="ARBA" id="ARBA00008467"/>
    </source>
</evidence>
<dbReference type="InterPro" id="IPR016039">
    <property type="entry name" value="Thiolase-like"/>
</dbReference>
<evidence type="ECO:0000256" key="2">
    <source>
        <dbReference type="ARBA" id="ARBA00022679"/>
    </source>
</evidence>